<keyword evidence="1" id="KW-0812">Transmembrane</keyword>
<comment type="caution">
    <text evidence="2">The sequence shown here is derived from an EMBL/GenBank/DDBJ whole genome shotgun (WGS) entry which is preliminary data.</text>
</comment>
<dbReference type="RefSeq" id="WP_379076825.1">
    <property type="nucleotide sequence ID" value="NZ_JBHTJW010000002.1"/>
</dbReference>
<protein>
    <submittedName>
        <fullName evidence="2">Uncharacterized protein</fullName>
    </submittedName>
</protein>
<organism evidence="2 3">
    <name type="scientific">Methylophilus glucosoxydans</name>
    <dbReference type="NCBI Taxonomy" id="752553"/>
    <lineage>
        <taxon>Bacteria</taxon>
        <taxon>Pseudomonadati</taxon>
        <taxon>Pseudomonadota</taxon>
        <taxon>Betaproteobacteria</taxon>
        <taxon>Nitrosomonadales</taxon>
        <taxon>Methylophilaceae</taxon>
        <taxon>Methylophilus</taxon>
    </lineage>
</organism>
<feature type="transmembrane region" description="Helical" evidence="1">
    <location>
        <begin position="20"/>
        <end position="43"/>
    </location>
</feature>
<evidence type="ECO:0000256" key="1">
    <source>
        <dbReference type="SAM" id="Phobius"/>
    </source>
</evidence>
<feature type="transmembrane region" description="Helical" evidence="1">
    <location>
        <begin position="85"/>
        <end position="107"/>
    </location>
</feature>
<accession>A0ABW3GLA5</accession>
<feature type="transmembrane region" description="Helical" evidence="1">
    <location>
        <begin position="55"/>
        <end position="78"/>
    </location>
</feature>
<keyword evidence="3" id="KW-1185">Reference proteome</keyword>
<evidence type="ECO:0000313" key="3">
    <source>
        <dbReference type="Proteomes" id="UP001597106"/>
    </source>
</evidence>
<gene>
    <name evidence="2" type="ORF">ACFQ1T_11725</name>
</gene>
<evidence type="ECO:0000313" key="2">
    <source>
        <dbReference type="EMBL" id="MFD0930443.1"/>
    </source>
</evidence>
<proteinExistence type="predicted"/>
<sequence>MKRIEYPSLEKKTLKQRILWPFEAMYAGIELLGFLAIILYPAYQIGLWLFKVAASGSWGLFIGSLSCLLALALWLAFFTSLQTKLVLIFGVWPIAGAILAPLLSRLIS</sequence>
<dbReference type="Proteomes" id="UP001597106">
    <property type="component" value="Unassembled WGS sequence"/>
</dbReference>
<keyword evidence="1" id="KW-0472">Membrane</keyword>
<name>A0ABW3GLA5_9PROT</name>
<dbReference type="EMBL" id="JBHTJW010000002">
    <property type="protein sequence ID" value="MFD0930443.1"/>
    <property type="molecule type" value="Genomic_DNA"/>
</dbReference>
<keyword evidence="1" id="KW-1133">Transmembrane helix</keyword>
<reference evidence="3" key="1">
    <citation type="journal article" date="2019" name="Int. J. Syst. Evol. Microbiol.">
        <title>The Global Catalogue of Microorganisms (GCM) 10K type strain sequencing project: providing services to taxonomists for standard genome sequencing and annotation.</title>
        <authorList>
            <consortium name="The Broad Institute Genomics Platform"/>
            <consortium name="The Broad Institute Genome Sequencing Center for Infectious Disease"/>
            <person name="Wu L."/>
            <person name="Ma J."/>
        </authorList>
    </citation>
    <scope>NUCLEOTIDE SEQUENCE [LARGE SCALE GENOMIC DNA]</scope>
    <source>
        <strain evidence="3">CCUG 59685</strain>
    </source>
</reference>